<proteinExistence type="inferred from homology"/>
<evidence type="ECO:0000313" key="5">
    <source>
        <dbReference type="EMBL" id="SEQ38532.1"/>
    </source>
</evidence>
<keyword evidence="2" id="KW-0540">Nuclease</keyword>
<dbReference type="RefSeq" id="WP_041889813.1">
    <property type="nucleotide sequence ID" value="NZ_CP010817.1"/>
</dbReference>
<protein>
    <submittedName>
        <fullName evidence="5">Endonuclease I</fullName>
    </submittedName>
</protein>
<comment type="similarity">
    <text evidence="1">Belongs to the EndA/NucM nuclease family.</text>
</comment>
<feature type="chain" id="PRO_5042461300" evidence="4">
    <location>
        <begin position="20"/>
        <end position="314"/>
    </location>
</feature>
<evidence type="ECO:0000256" key="4">
    <source>
        <dbReference type="SAM" id="SignalP"/>
    </source>
</evidence>
<dbReference type="InterPro" id="IPR007346">
    <property type="entry name" value="Endonuclease-I"/>
</dbReference>
<evidence type="ECO:0000256" key="2">
    <source>
        <dbReference type="ARBA" id="ARBA00022722"/>
    </source>
</evidence>
<keyword evidence="3" id="KW-0378">Hydrolase</keyword>
<name>A0AAJ4W2N4_MYRPR</name>
<dbReference type="EMBL" id="FOFY01000003">
    <property type="protein sequence ID" value="SEQ38532.1"/>
    <property type="molecule type" value="Genomic_DNA"/>
</dbReference>
<evidence type="ECO:0000256" key="3">
    <source>
        <dbReference type="ARBA" id="ARBA00022801"/>
    </source>
</evidence>
<dbReference type="PROSITE" id="PS51257">
    <property type="entry name" value="PROKAR_LIPOPROTEIN"/>
    <property type="match status" value="1"/>
</dbReference>
<evidence type="ECO:0000313" key="6">
    <source>
        <dbReference type="Proteomes" id="UP000183496"/>
    </source>
</evidence>
<organism evidence="5 6">
    <name type="scientific">Myroides profundi</name>
    <dbReference type="NCBI Taxonomy" id="480520"/>
    <lineage>
        <taxon>Bacteria</taxon>
        <taxon>Pseudomonadati</taxon>
        <taxon>Bacteroidota</taxon>
        <taxon>Flavobacteriia</taxon>
        <taxon>Flavobacteriales</taxon>
        <taxon>Flavobacteriaceae</taxon>
        <taxon>Myroides</taxon>
    </lineage>
</organism>
<reference evidence="5 6" key="1">
    <citation type="submission" date="2016-10" db="EMBL/GenBank/DDBJ databases">
        <authorList>
            <person name="Varghese N."/>
            <person name="Submissions S."/>
        </authorList>
    </citation>
    <scope>NUCLEOTIDE SEQUENCE [LARGE SCALE GENOMIC DNA]</scope>
    <source>
        <strain evidence="6">DSM 19823 / KCTC 23066 / CCTCC M 208030 / D25</strain>
    </source>
</reference>
<dbReference type="PANTHER" id="PTHR33607">
    <property type="entry name" value="ENDONUCLEASE-1"/>
    <property type="match status" value="1"/>
</dbReference>
<accession>A0AAJ4W2N4</accession>
<feature type="signal peptide" evidence="4">
    <location>
        <begin position="1"/>
        <end position="19"/>
    </location>
</feature>
<dbReference type="GO" id="GO:0004519">
    <property type="term" value="F:endonuclease activity"/>
    <property type="evidence" value="ECO:0007669"/>
    <property type="project" value="UniProtKB-KW"/>
</dbReference>
<dbReference type="SUPFAM" id="SSF54060">
    <property type="entry name" value="His-Me finger endonucleases"/>
    <property type="match status" value="1"/>
</dbReference>
<keyword evidence="5" id="KW-0255">Endonuclease</keyword>
<dbReference type="GO" id="GO:0016787">
    <property type="term" value="F:hydrolase activity"/>
    <property type="evidence" value="ECO:0007669"/>
    <property type="project" value="UniProtKB-KW"/>
</dbReference>
<dbReference type="PANTHER" id="PTHR33607:SF2">
    <property type="entry name" value="ENDONUCLEASE-1"/>
    <property type="match status" value="1"/>
</dbReference>
<dbReference type="AlphaFoldDB" id="A0AAJ4W2N4"/>
<evidence type="ECO:0000256" key="1">
    <source>
        <dbReference type="ARBA" id="ARBA00006429"/>
    </source>
</evidence>
<gene>
    <name evidence="5" type="ORF">SAMN04488089_10312</name>
</gene>
<dbReference type="Pfam" id="PF04231">
    <property type="entry name" value="Endonuclease_1"/>
    <property type="match status" value="1"/>
</dbReference>
<dbReference type="InterPro" id="IPR044925">
    <property type="entry name" value="His-Me_finger_sf"/>
</dbReference>
<keyword evidence="6" id="KW-1185">Reference proteome</keyword>
<dbReference type="KEGG" id="mpw:MPR_1005"/>
<keyword evidence="4" id="KW-0732">Signal</keyword>
<sequence length="314" mass="35391">MKKINIILISLLLGITACSKDPIITDPDNTGYVKPTPPTGEEDNSGYIPITPEKITVPQELQAYYADIDFTKTGTALKKQLHDKLEETHTKKLKYTPEVWEAIKATDYVPVKTGKPTHVYLIYGHNDKPNSSDKEAYTREISKQNAGGSGKDTWNREHVYTQDAGNFDTKPPGAGTDVHNLRSADVDWNGLRGNKKFAEGNGYSADLGQNLWYPGNEWKGDVARMMMYMYVRYGEQCLPSKIGVGSTAKTPDGMIDLFLKWHQEDPVSDIERRRNEYHGNPNNPYAQGNRNPFIDNPYLANMLWSGPTVENTWK</sequence>
<dbReference type="Proteomes" id="UP000183496">
    <property type="component" value="Unassembled WGS sequence"/>
</dbReference>
<comment type="caution">
    <text evidence="5">The sequence shown here is derived from an EMBL/GenBank/DDBJ whole genome shotgun (WGS) entry which is preliminary data.</text>
</comment>